<feature type="domain" description="DUF4042" evidence="3">
    <location>
        <begin position="360"/>
        <end position="542"/>
    </location>
</feature>
<dbReference type="Gene3D" id="1.25.10.10">
    <property type="entry name" value="Leucine-rich Repeat Variant"/>
    <property type="match status" value="3"/>
</dbReference>
<dbReference type="AlphaFoldDB" id="A0ABD0KLF0"/>
<dbReference type="InterPro" id="IPR025283">
    <property type="entry name" value="DUF4042"/>
</dbReference>
<protein>
    <recommendedName>
        <fullName evidence="1">HEAT repeat-containing protein 6</fullName>
    </recommendedName>
</protein>
<reference evidence="4 5" key="1">
    <citation type="journal article" date="2023" name="Sci. Data">
        <title>Genome assembly of the Korean intertidal mud-creeper Batillaria attramentaria.</title>
        <authorList>
            <person name="Patra A.K."/>
            <person name="Ho P.T."/>
            <person name="Jun S."/>
            <person name="Lee S.J."/>
            <person name="Kim Y."/>
            <person name="Won Y.J."/>
        </authorList>
    </citation>
    <scope>NUCLEOTIDE SEQUENCE [LARGE SCALE GENOMIC DNA]</scope>
    <source>
        <strain evidence="4">Wonlab-2016</strain>
    </source>
</reference>
<evidence type="ECO:0000313" key="5">
    <source>
        <dbReference type="Proteomes" id="UP001519460"/>
    </source>
</evidence>
<accession>A0ABD0KLF0</accession>
<evidence type="ECO:0000256" key="1">
    <source>
        <dbReference type="ARBA" id="ARBA00015263"/>
    </source>
</evidence>
<dbReference type="Pfam" id="PF13251">
    <property type="entry name" value="DUF4042"/>
    <property type="match status" value="1"/>
</dbReference>
<name>A0ABD0KLF0_9CAEN</name>
<proteinExistence type="predicted"/>
<dbReference type="InterPro" id="IPR052107">
    <property type="entry name" value="HEAT6"/>
</dbReference>
<feature type="compositionally biased region" description="Basic residues" evidence="2">
    <location>
        <begin position="280"/>
        <end position="290"/>
    </location>
</feature>
<dbReference type="PANTHER" id="PTHR13366:SF0">
    <property type="entry name" value="HEAT REPEAT-CONTAINING PROTEIN 6"/>
    <property type="match status" value="1"/>
</dbReference>
<dbReference type="EMBL" id="JACVVK020000157">
    <property type="protein sequence ID" value="KAK7487937.1"/>
    <property type="molecule type" value="Genomic_DNA"/>
</dbReference>
<sequence length="1170" mass="125851">MAAASAGMTDATSCFQRCYQKLMVFVFKEDESTRSNLNLLLDELIALDCNSVRIRNEMGNSLLKKLCSLVPLRHERLVTKVCHVVSNFIKYKLVAPLYPDSVHQLADFVLRAVASCPLWAMSDILRAVSVMLEEHCEPFLRCQDTLVGKTGVLVKVLEASEPDVGAISEAAHCLRCLALRTTETEGLNGSSVMILVDALTAVHALLLNARVDVEPHLGSLLAAVKGYMFHGLGRPVTIPPQLFPTIAMSFDTKTAKAASAAASTPSKPDLSTSTPPSSKSRSKKTRKKKTAASGDEDQPSGETTKEGSEDKGDYKPGADLTSEFTAMSLQPSWARLTSSDSDFSDTEGGQTARFHALCTKVRISAFSCLAAVCKIADKKSMCGYWPFFIPDSAAAGNSPQVQTLFTSILKDPSPKCRMGALVALTAMLDGTKQFLAAAEDSSNVRTAFTPLSNVLGAMIRELHRALLQALVVENYNLTLTQLIKCLSTLVINVPYHRLQPGLLSRVVKQIRHFFGHKDSNVRVACLTCLGALVGHQPPLMEVYYIIQSSSPPVGTTTFLSAAPKGTSATAALTSNLMLLPGPDASGNPGLSDSGIDTQSSASPASVRSDVSVGNGGAVPGSFVGATSVQSSGGETPLLAASPGTQTPIFTDQMLQAQAHETSWLVKMCIRNVLPQPAANNVATGEGPVLEPLPIRLESLQVLATLTRGYFPIIRGKLSVMQDLIQRCMEDPDPTVKLHGCKVLEELAQAILRDLQDTQNNPTPPPQALGLQDALSLWLSVLNSPLLQLLQMPGSNPVRASACDCVSNIGQDVFQQLPLTLTEDRLVVSAAVRVLGVYVLYPCLSQNVAFIADVANSILKCMAVPSVNVKIKAAWALGNLCDALVVNKDKGDMDFMDQFSDMLLSSMLTAATTATQDSDKVKCNAVRAVGNILRYLPSRSLGKSHTLEAVAASVKVVIKTMNSGPMKVRWNSCYAIANMFRNPLLLSGEAPWLSDVLTALCQVVKDCKNFKVRINAALALSIPAERRHYGDVRLYVKVWTSLVDALKTAEEITDFAEFRYRDSLTEQVCFAALHMVSLAESTDVTAMLPTLQASGAVFKSHVQRFLTQNTPAKASAMKAVQQHLTTLVTQDAADDLADGVKLLTEVCMLETDTVETGAAQPQPTAFRQIYD</sequence>
<dbReference type="InterPro" id="IPR011989">
    <property type="entry name" value="ARM-like"/>
</dbReference>
<dbReference type="SUPFAM" id="SSF48371">
    <property type="entry name" value="ARM repeat"/>
    <property type="match status" value="1"/>
</dbReference>
<evidence type="ECO:0000313" key="4">
    <source>
        <dbReference type="EMBL" id="KAK7487937.1"/>
    </source>
</evidence>
<keyword evidence="5" id="KW-1185">Reference proteome</keyword>
<feature type="compositionally biased region" description="Low complexity" evidence="2">
    <location>
        <begin position="259"/>
        <end position="279"/>
    </location>
</feature>
<dbReference type="InterPro" id="IPR016024">
    <property type="entry name" value="ARM-type_fold"/>
</dbReference>
<gene>
    <name evidence="4" type="ORF">BaRGS_00020838</name>
</gene>
<evidence type="ECO:0000259" key="3">
    <source>
        <dbReference type="Pfam" id="PF13251"/>
    </source>
</evidence>
<evidence type="ECO:0000256" key="2">
    <source>
        <dbReference type="SAM" id="MobiDB-lite"/>
    </source>
</evidence>
<dbReference type="Proteomes" id="UP001519460">
    <property type="component" value="Unassembled WGS sequence"/>
</dbReference>
<feature type="region of interest" description="Disordered" evidence="2">
    <location>
        <begin position="582"/>
        <end position="610"/>
    </location>
</feature>
<feature type="region of interest" description="Disordered" evidence="2">
    <location>
        <begin position="623"/>
        <end position="642"/>
    </location>
</feature>
<feature type="region of interest" description="Disordered" evidence="2">
    <location>
        <begin position="259"/>
        <end position="319"/>
    </location>
</feature>
<feature type="compositionally biased region" description="Polar residues" evidence="2">
    <location>
        <begin position="588"/>
        <end position="605"/>
    </location>
</feature>
<comment type="caution">
    <text evidence="4">The sequence shown here is derived from an EMBL/GenBank/DDBJ whole genome shotgun (WGS) entry which is preliminary data.</text>
</comment>
<organism evidence="4 5">
    <name type="scientific">Batillaria attramentaria</name>
    <dbReference type="NCBI Taxonomy" id="370345"/>
    <lineage>
        <taxon>Eukaryota</taxon>
        <taxon>Metazoa</taxon>
        <taxon>Spiralia</taxon>
        <taxon>Lophotrochozoa</taxon>
        <taxon>Mollusca</taxon>
        <taxon>Gastropoda</taxon>
        <taxon>Caenogastropoda</taxon>
        <taxon>Sorbeoconcha</taxon>
        <taxon>Cerithioidea</taxon>
        <taxon>Batillariidae</taxon>
        <taxon>Batillaria</taxon>
    </lineage>
</organism>
<feature type="compositionally biased region" description="Basic and acidic residues" evidence="2">
    <location>
        <begin position="303"/>
        <end position="316"/>
    </location>
</feature>
<dbReference type="PANTHER" id="PTHR13366">
    <property type="entry name" value="MALARIA ANTIGEN-RELATED"/>
    <property type="match status" value="1"/>
</dbReference>
<feature type="compositionally biased region" description="Polar residues" evidence="2">
    <location>
        <begin position="624"/>
        <end position="633"/>
    </location>
</feature>